<dbReference type="Gene3D" id="3.40.720.10">
    <property type="entry name" value="Alkaline Phosphatase, subunit A"/>
    <property type="match status" value="1"/>
</dbReference>
<evidence type="ECO:0000313" key="1">
    <source>
        <dbReference type="EMBL" id="ABV40531.1"/>
    </source>
</evidence>
<protein>
    <recommendedName>
        <fullName evidence="2">Acid phosphatase</fullName>
    </recommendedName>
</protein>
<sequence length="44" mass="4772">MVVIYAENRSFNNLFANFPGVEKAMAARSQKPLGDLTGALEFPG</sequence>
<proteinExistence type="predicted"/>
<organism evidence="1">
    <name type="scientific">Serratia proteamaculans (strain 568)</name>
    <dbReference type="NCBI Taxonomy" id="399741"/>
    <lineage>
        <taxon>Bacteria</taxon>
        <taxon>Pseudomonadati</taxon>
        <taxon>Pseudomonadota</taxon>
        <taxon>Gammaproteobacteria</taxon>
        <taxon>Enterobacterales</taxon>
        <taxon>Yersiniaceae</taxon>
        <taxon>Serratia</taxon>
    </lineage>
</organism>
<dbReference type="HOGENOM" id="CLU_3221969_0_0_6"/>
<dbReference type="EMBL" id="CP000826">
    <property type="protein sequence ID" value="ABV40531.1"/>
    <property type="molecule type" value="Genomic_DNA"/>
</dbReference>
<accession>A8GBP1</accession>
<gene>
    <name evidence="1" type="ordered locus">Spro_1427</name>
</gene>
<dbReference type="KEGG" id="spe:Spro_1427"/>
<dbReference type="InterPro" id="IPR017850">
    <property type="entry name" value="Alkaline_phosphatase_core_sf"/>
</dbReference>
<dbReference type="AlphaFoldDB" id="A8GBP1"/>
<reference evidence="1" key="1">
    <citation type="submission" date="2007-09" db="EMBL/GenBank/DDBJ databases">
        <title>Complete sequence of chromosome of Serratia proteamaculans 568.</title>
        <authorList>
            <consortium name="US DOE Joint Genome Institute"/>
            <person name="Copeland A."/>
            <person name="Lucas S."/>
            <person name="Lapidus A."/>
            <person name="Barry K."/>
            <person name="Glavina del Rio T."/>
            <person name="Dalin E."/>
            <person name="Tice H."/>
            <person name="Pitluck S."/>
            <person name="Chain P."/>
            <person name="Malfatti S."/>
            <person name="Shin M."/>
            <person name="Vergez L."/>
            <person name="Schmutz J."/>
            <person name="Larimer F."/>
            <person name="Land M."/>
            <person name="Hauser L."/>
            <person name="Kyrpides N."/>
            <person name="Kim E."/>
            <person name="Taghavi S."/>
            <person name="Newman L."/>
            <person name="Vangronsveld J."/>
            <person name="van der Lelie D."/>
            <person name="Richardson P."/>
        </authorList>
    </citation>
    <scope>NUCLEOTIDE SEQUENCE [LARGE SCALE GENOMIC DNA]</scope>
    <source>
        <strain evidence="1">568</strain>
    </source>
</reference>
<name>A8GBP1_SERP5</name>
<evidence type="ECO:0008006" key="2">
    <source>
        <dbReference type="Google" id="ProtNLM"/>
    </source>
</evidence>